<keyword evidence="1" id="KW-0694">RNA-binding</keyword>
<dbReference type="PANTHER" id="PTHR39081:SF1">
    <property type="entry name" value="MUT7-C RNASE DOMAIN-CONTAINING PROTEIN"/>
    <property type="match status" value="1"/>
</dbReference>
<dbReference type="AlphaFoldDB" id="A0A0F6AHH3"/>
<dbReference type="GO" id="GO:0003723">
    <property type="term" value="F:RNA binding"/>
    <property type="evidence" value="ECO:0007669"/>
    <property type="project" value="UniProtKB-KW"/>
</dbReference>
<organism evidence="4 5">
    <name type="scientific">Pseudoalteromonas luteoviolacea S4054</name>
    <dbReference type="NCBI Taxonomy" id="1129367"/>
    <lineage>
        <taxon>Bacteria</taxon>
        <taxon>Pseudomonadati</taxon>
        <taxon>Pseudomonadota</taxon>
        <taxon>Gammaproteobacteria</taxon>
        <taxon>Alteromonadales</taxon>
        <taxon>Pseudoalteromonadaceae</taxon>
        <taxon>Pseudoalteromonas</taxon>
    </lineage>
</organism>
<evidence type="ECO:0000256" key="1">
    <source>
        <dbReference type="PROSITE-ProRule" id="PRU00182"/>
    </source>
</evidence>
<proteinExistence type="predicted"/>
<reference evidence="4 5" key="1">
    <citation type="journal article" date="2015" name="BMC Genomics">
        <title>Genome mining reveals unlocked bioactive potential of marine Gram-negative bacteria.</title>
        <authorList>
            <person name="Machado H."/>
            <person name="Sonnenschein E.C."/>
            <person name="Melchiorsen J."/>
            <person name="Gram L."/>
        </authorList>
    </citation>
    <scope>NUCLEOTIDE SEQUENCE [LARGE SCALE GENOMIC DNA]</scope>
    <source>
        <strain evidence="4 5">S4054</strain>
    </source>
</reference>
<accession>A0A0F6AHH3</accession>
<feature type="domain" description="Ubiquitin Mut7-C" evidence="3">
    <location>
        <begin position="113"/>
        <end position="187"/>
    </location>
</feature>
<dbReference type="PANTHER" id="PTHR39081">
    <property type="entry name" value="MUT7-C DOMAIN-CONTAINING PROTEIN"/>
    <property type="match status" value="1"/>
</dbReference>
<comment type="caution">
    <text evidence="4">The sequence shown here is derived from an EMBL/GenBank/DDBJ whole genome shotgun (WGS) entry which is preliminary data.</text>
</comment>
<dbReference type="InterPro" id="IPR002782">
    <property type="entry name" value="Mut7-C_RNAse_dom"/>
</dbReference>
<feature type="domain" description="Mut7-C RNAse" evidence="2">
    <location>
        <begin position="205"/>
        <end position="347"/>
    </location>
</feature>
<dbReference type="RefSeq" id="WP_052960825.1">
    <property type="nucleotide sequence ID" value="NZ_AUXW01000016.1"/>
</dbReference>
<evidence type="ECO:0008006" key="6">
    <source>
        <dbReference type="Google" id="ProtNLM"/>
    </source>
</evidence>
<gene>
    <name evidence="4" type="ORF">N479_25220</name>
</gene>
<dbReference type="PATRIC" id="fig|1129367.4.peg.249"/>
<evidence type="ECO:0000259" key="3">
    <source>
        <dbReference type="Pfam" id="PF14451"/>
    </source>
</evidence>
<sequence length="356" mass="41009">MPFYLSPKVFSNQAKVLVKHWPFKPIKISAARNLLSQLYGYKNDHHYRKVLMTAHATSLAPCSEEIVQSHYREWIQRFAKLGAMNEIQARQLMHMLWPAYLNPNYSLTTKMYHALFRFNGHCTDFLNDEIKNVEIKYDFDDTPAIGDAIQAMGIPHTEVGLIRVNDKNVDLNFRLNDGDKVSVYSSSAEYTNSNMPWKPNGELTFLLDVHLGGLARYLRMAGFNCLFENHDHGDSVLAEVASVGEYILLTRDKGLLKHSKVKYGRWVRAVKPIEQFREIVKHYHLADHFNPLSRCIKCNGTITTVKKEEIKTKVPKKVYVNNITFSQCAKCEQVYWQGGHFGKIQKILTDVKNRGL</sequence>
<dbReference type="Pfam" id="PF14451">
    <property type="entry name" value="Ub-Mut7C"/>
    <property type="match status" value="1"/>
</dbReference>
<dbReference type="InterPro" id="IPR027798">
    <property type="entry name" value="Ub_Mut7C"/>
</dbReference>
<evidence type="ECO:0000313" key="4">
    <source>
        <dbReference type="EMBL" id="KKE85662.1"/>
    </source>
</evidence>
<evidence type="ECO:0000313" key="5">
    <source>
        <dbReference type="Proteomes" id="UP000033434"/>
    </source>
</evidence>
<dbReference type="EMBL" id="AUXW01000016">
    <property type="protein sequence ID" value="KKE85662.1"/>
    <property type="molecule type" value="Genomic_DNA"/>
</dbReference>
<dbReference type="Pfam" id="PF01927">
    <property type="entry name" value="Mut7-C"/>
    <property type="match status" value="1"/>
</dbReference>
<name>A0A0F6AHH3_9GAMM</name>
<dbReference type="PROSITE" id="PS50889">
    <property type="entry name" value="S4"/>
    <property type="match status" value="1"/>
</dbReference>
<dbReference type="Proteomes" id="UP000033434">
    <property type="component" value="Unassembled WGS sequence"/>
</dbReference>
<evidence type="ECO:0000259" key="2">
    <source>
        <dbReference type="Pfam" id="PF01927"/>
    </source>
</evidence>
<protein>
    <recommendedName>
        <fullName evidence="6">Mut7-C RNAse domain-containing protein</fullName>
    </recommendedName>
</protein>